<accession>A0ABR2GS86</accession>
<reference evidence="4 5" key="1">
    <citation type="submission" date="2024-04" db="EMBL/GenBank/DDBJ databases">
        <title>Tritrichomonas musculus Genome.</title>
        <authorList>
            <person name="Alves-Ferreira E."/>
            <person name="Grigg M."/>
            <person name="Lorenzi H."/>
            <person name="Galac M."/>
        </authorList>
    </citation>
    <scope>NUCLEOTIDE SEQUENCE [LARGE SCALE GENOMIC DNA]</scope>
    <source>
        <strain evidence="4 5">EAF2021</strain>
    </source>
</reference>
<evidence type="ECO:0000256" key="2">
    <source>
        <dbReference type="SAM" id="MobiDB-lite"/>
    </source>
</evidence>
<evidence type="ECO:0000313" key="4">
    <source>
        <dbReference type="EMBL" id="KAK8836803.1"/>
    </source>
</evidence>
<sequence length="488" mass="56138">MTNINSKKVLILQYFDGITLTEIKNMAPIEKMDLTIKIIIVLKYLHENNYIYRDLKPDNILIGKDQAIALIDLDRMIKFDQKNPDDQTGLASIYISPEIANGFDFSYSSDIYSLGMLLYFIFFGESPNTSLIEKKCGHYSRSAIGFSLCEIIYKCIREDPAKRPNINELASFFLDFYLNLANFDALNINFVNYIKCKYEYYVSFLNDPKAQLTLGCYYLNCQYSEQNIKKAIYYLTQAANQNDTQAQFMIGLAYFNGEYFVQDIDKAINFFTQAAENNHSEAQFYLGSIFLAGKYVDIDANKSIHYFMLAAQNNHPTAQYNIGYIYFEGKYVKQDIKKAIYYLKLSASQNFQQAQLRLGYIYSSAEYASYDIQEAIYYYSLAAEQNNSQALFFLGCMYFTDEHNIYDINKAVERSCHDSWSEPRTPDNPRECLHPAETTLKTPVSVTPDNPRECLHPAETPSKTPVSVTPTTTSYTAPPCRNDPKNTR</sequence>
<comment type="caution">
    <text evidence="4">The sequence shown here is derived from an EMBL/GenBank/DDBJ whole genome shotgun (WGS) entry which is preliminary data.</text>
</comment>
<dbReference type="PROSITE" id="PS50011">
    <property type="entry name" value="PROTEIN_KINASE_DOM"/>
    <property type="match status" value="1"/>
</dbReference>
<dbReference type="PANTHER" id="PTHR11102">
    <property type="entry name" value="SEL-1-LIKE PROTEIN"/>
    <property type="match status" value="1"/>
</dbReference>
<name>A0ABR2GS86_9EUKA</name>
<feature type="compositionally biased region" description="Low complexity" evidence="2">
    <location>
        <begin position="460"/>
        <end position="479"/>
    </location>
</feature>
<protein>
    <recommendedName>
        <fullName evidence="3">Protein kinase domain-containing protein</fullName>
    </recommendedName>
</protein>
<dbReference type="InterPro" id="IPR008271">
    <property type="entry name" value="Ser/Thr_kinase_AS"/>
</dbReference>
<dbReference type="SMART" id="SM00220">
    <property type="entry name" value="S_TKc"/>
    <property type="match status" value="1"/>
</dbReference>
<dbReference type="SUPFAM" id="SSF81901">
    <property type="entry name" value="HCP-like"/>
    <property type="match status" value="1"/>
</dbReference>
<dbReference type="SUPFAM" id="SSF56112">
    <property type="entry name" value="Protein kinase-like (PK-like)"/>
    <property type="match status" value="1"/>
</dbReference>
<gene>
    <name evidence="4" type="ORF">M9Y10_037325</name>
</gene>
<evidence type="ECO:0000313" key="5">
    <source>
        <dbReference type="Proteomes" id="UP001470230"/>
    </source>
</evidence>
<dbReference type="InterPro" id="IPR000719">
    <property type="entry name" value="Prot_kinase_dom"/>
</dbReference>
<dbReference type="InterPro" id="IPR011990">
    <property type="entry name" value="TPR-like_helical_dom_sf"/>
</dbReference>
<dbReference type="SMART" id="SM00671">
    <property type="entry name" value="SEL1"/>
    <property type="match status" value="5"/>
</dbReference>
<dbReference type="InterPro" id="IPR011009">
    <property type="entry name" value="Kinase-like_dom_sf"/>
</dbReference>
<dbReference type="PANTHER" id="PTHR11102:SF160">
    <property type="entry name" value="ERAD-ASSOCIATED E3 UBIQUITIN-PROTEIN LIGASE COMPONENT HRD3"/>
    <property type="match status" value="1"/>
</dbReference>
<dbReference type="Pfam" id="PF00069">
    <property type="entry name" value="Pkinase"/>
    <property type="match status" value="1"/>
</dbReference>
<evidence type="ECO:0000256" key="1">
    <source>
        <dbReference type="ARBA" id="ARBA00038101"/>
    </source>
</evidence>
<comment type="similarity">
    <text evidence="1">Belongs to the sel-1 family.</text>
</comment>
<evidence type="ECO:0000259" key="3">
    <source>
        <dbReference type="PROSITE" id="PS50011"/>
    </source>
</evidence>
<proteinExistence type="inferred from homology"/>
<dbReference type="Gene3D" id="1.10.510.10">
    <property type="entry name" value="Transferase(Phosphotransferase) domain 1"/>
    <property type="match status" value="1"/>
</dbReference>
<dbReference type="InterPro" id="IPR006597">
    <property type="entry name" value="Sel1-like"/>
</dbReference>
<dbReference type="Gene3D" id="1.25.40.10">
    <property type="entry name" value="Tetratricopeptide repeat domain"/>
    <property type="match status" value="1"/>
</dbReference>
<feature type="region of interest" description="Disordered" evidence="2">
    <location>
        <begin position="439"/>
        <end position="488"/>
    </location>
</feature>
<dbReference type="InterPro" id="IPR050767">
    <property type="entry name" value="Sel1_AlgK"/>
</dbReference>
<dbReference type="PROSITE" id="PS00108">
    <property type="entry name" value="PROTEIN_KINASE_ST"/>
    <property type="match status" value="1"/>
</dbReference>
<dbReference type="EMBL" id="JAPFFF010000063">
    <property type="protein sequence ID" value="KAK8836803.1"/>
    <property type="molecule type" value="Genomic_DNA"/>
</dbReference>
<keyword evidence="5" id="KW-1185">Reference proteome</keyword>
<dbReference type="Proteomes" id="UP001470230">
    <property type="component" value="Unassembled WGS sequence"/>
</dbReference>
<dbReference type="Pfam" id="PF08238">
    <property type="entry name" value="Sel1"/>
    <property type="match status" value="6"/>
</dbReference>
<feature type="domain" description="Protein kinase" evidence="3">
    <location>
        <begin position="1"/>
        <end position="178"/>
    </location>
</feature>
<feature type="compositionally biased region" description="Polar residues" evidence="2">
    <location>
        <begin position="439"/>
        <end position="448"/>
    </location>
</feature>
<organism evidence="4 5">
    <name type="scientific">Tritrichomonas musculus</name>
    <dbReference type="NCBI Taxonomy" id="1915356"/>
    <lineage>
        <taxon>Eukaryota</taxon>
        <taxon>Metamonada</taxon>
        <taxon>Parabasalia</taxon>
        <taxon>Tritrichomonadida</taxon>
        <taxon>Tritrichomonadidae</taxon>
        <taxon>Tritrichomonas</taxon>
    </lineage>
</organism>